<feature type="domain" description="Kazal-like" evidence="1">
    <location>
        <begin position="26"/>
        <end position="77"/>
    </location>
</feature>
<dbReference type="SMART" id="SM00280">
    <property type="entry name" value="KAZAL"/>
    <property type="match status" value="1"/>
</dbReference>
<dbReference type="Gene3D" id="3.30.60.30">
    <property type="match status" value="1"/>
</dbReference>
<dbReference type="CDD" id="cd00104">
    <property type="entry name" value="KAZAL_FS"/>
    <property type="match status" value="1"/>
</dbReference>
<dbReference type="PROSITE" id="PS51465">
    <property type="entry name" value="KAZAL_2"/>
    <property type="match status" value="1"/>
</dbReference>
<evidence type="ECO:0000259" key="1">
    <source>
        <dbReference type="PROSITE" id="PS51465"/>
    </source>
</evidence>
<name>A0A183VH14_TOXCA</name>
<evidence type="ECO:0000313" key="4">
    <source>
        <dbReference type="WBParaSite" id="TCNE_0002003801-mRNA-1"/>
    </source>
</evidence>
<dbReference type="AlphaFoldDB" id="A0A183VH14"/>
<reference evidence="2 3" key="2">
    <citation type="submission" date="2018-11" db="EMBL/GenBank/DDBJ databases">
        <authorList>
            <consortium name="Pathogen Informatics"/>
        </authorList>
    </citation>
    <scope>NUCLEOTIDE SEQUENCE [LARGE SCALE GENOMIC DNA]</scope>
</reference>
<protein>
    <submittedName>
        <fullName evidence="4">Kazal-like domain-containing protein</fullName>
    </submittedName>
</protein>
<organism evidence="3 4">
    <name type="scientific">Toxocara canis</name>
    <name type="common">Canine roundworm</name>
    <dbReference type="NCBI Taxonomy" id="6265"/>
    <lineage>
        <taxon>Eukaryota</taxon>
        <taxon>Metazoa</taxon>
        <taxon>Ecdysozoa</taxon>
        <taxon>Nematoda</taxon>
        <taxon>Chromadorea</taxon>
        <taxon>Rhabditida</taxon>
        <taxon>Spirurina</taxon>
        <taxon>Ascaridomorpha</taxon>
        <taxon>Ascaridoidea</taxon>
        <taxon>Toxocaridae</taxon>
        <taxon>Toxocara</taxon>
    </lineage>
</organism>
<dbReference type="InterPro" id="IPR036058">
    <property type="entry name" value="Kazal_dom_sf"/>
</dbReference>
<sequence>MKLLSKTENNINKFESNSLNSSGQCECKTSCHETGPIVCGTDNVTYASECHLSVRSCLLWKVEKREIRVKNVGACGMYEFFIFTYSFNIIFVCSFFF</sequence>
<evidence type="ECO:0000313" key="2">
    <source>
        <dbReference type="EMBL" id="VDM51355.1"/>
    </source>
</evidence>
<dbReference type="Proteomes" id="UP000050794">
    <property type="component" value="Unassembled WGS sequence"/>
</dbReference>
<keyword evidence="3" id="KW-1185">Reference proteome</keyword>
<dbReference type="InterPro" id="IPR002350">
    <property type="entry name" value="Kazal_dom"/>
</dbReference>
<dbReference type="SUPFAM" id="SSF100895">
    <property type="entry name" value="Kazal-type serine protease inhibitors"/>
    <property type="match status" value="1"/>
</dbReference>
<gene>
    <name evidence="2" type="ORF">TCNE_LOCUS20034</name>
</gene>
<accession>A0A183VH14</accession>
<proteinExistence type="predicted"/>
<evidence type="ECO:0000313" key="3">
    <source>
        <dbReference type="Proteomes" id="UP000050794"/>
    </source>
</evidence>
<dbReference type="WBParaSite" id="TCNE_0002003801-mRNA-1">
    <property type="protein sequence ID" value="TCNE_0002003801-mRNA-1"/>
    <property type="gene ID" value="TCNE_0002003801"/>
</dbReference>
<dbReference type="Pfam" id="PF07648">
    <property type="entry name" value="Kazal_2"/>
    <property type="match status" value="1"/>
</dbReference>
<reference evidence="4" key="1">
    <citation type="submission" date="2016-06" db="UniProtKB">
        <authorList>
            <consortium name="WormBaseParasite"/>
        </authorList>
    </citation>
    <scope>IDENTIFICATION</scope>
</reference>
<dbReference type="EMBL" id="UYWY01028058">
    <property type="protein sequence ID" value="VDM51355.1"/>
    <property type="molecule type" value="Genomic_DNA"/>
</dbReference>